<dbReference type="RefSeq" id="WP_124069840.1">
    <property type="nucleotide sequence ID" value="NZ_CBCRXF010000004.1"/>
</dbReference>
<name>A0A3P5X5R1_9BACL</name>
<sequence length="95" mass="11165">MMEINEYTVNKMTDPTGILTGERYEFRLYINLDEDDELYADGGTGLRVLFKVDDNVERIASYHFFERATEKALDFELENEEEAVVLEFCKTHLED</sequence>
<evidence type="ECO:0000313" key="1">
    <source>
        <dbReference type="EMBL" id="VDC26650.1"/>
    </source>
</evidence>
<dbReference type="Pfam" id="PF20119">
    <property type="entry name" value="DUF6509"/>
    <property type="match status" value="1"/>
</dbReference>
<evidence type="ECO:0000313" key="2">
    <source>
        <dbReference type="Proteomes" id="UP000270468"/>
    </source>
</evidence>
<keyword evidence="2" id="KW-1185">Reference proteome</keyword>
<gene>
    <name evidence="1" type="ORF">FILTAD_01459</name>
</gene>
<accession>A0A3P5X5R1</accession>
<dbReference type="EMBL" id="UXAV01000037">
    <property type="protein sequence ID" value="VDC26650.1"/>
    <property type="molecule type" value="Genomic_DNA"/>
</dbReference>
<dbReference type="InterPro" id="IPR045424">
    <property type="entry name" value="DUF6509"/>
</dbReference>
<reference evidence="1 2" key="1">
    <citation type="submission" date="2018-11" db="EMBL/GenBank/DDBJ databases">
        <authorList>
            <person name="Criscuolo A."/>
        </authorList>
    </citation>
    <scope>NUCLEOTIDE SEQUENCE [LARGE SCALE GENOMIC DNA]</scope>
    <source>
        <strain evidence="1">ATB-66</strain>
    </source>
</reference>
<evidence type="ECO:0008006" key="3">
    <source>
        <dbReference type="Google" id="ProtNLM"/>
    </source>
</evidence>
<dbReference type="Proteomes" id="UP000270468">
    <property type="component" value="Unassembled WGS sequence"/>
</dbReference>
<dbReference type="AlphaFoldDB" id="A0A3P5X5R1"/>
<proteinExistence type="predicted"/>
<protein>
    <recommendedName>
        <fullName evidence="3">Pullulanase</fullName>
    </recommendedName>
</protein>
<dbReference type="OrthoDB" id="2736409at2"/>
<organism evidence="1 2">
    <name type="scientific">Filibacter tadaridae</name>
    <dbReference type="NCBI Taxonomy" id="2483811"/>
    <lineage>
        <taxon>Bacteria</taxon>
        <taxon>Bacillati</taxon>
        <taxon>Bacillota</taxon>
        <taxon>Bacilli</taxon>
        <taxon>Bacillales</taxon>
        <taxon>Caryophanaceae</taxon>
        <taxon>Filibacter</taxon>
    </lineage>
</organism>